<dbReference type="GeneID" id="25566611"/>
<dbReference type="Proteomes" id="UP000054408">
    <property type="component" value="Unassembled WGS sequence"/>
</dbReference>
<dbReference type="RefSeq" id="XP_013755827.1">
    <property type="nucleotide sequence ID" value="XM_013900373.1"/>
</dbReference>
<sequence>MLPAGLATVATVGRMTGAGWSAAVRRAMSSEAGGGGPRGMRLDEETVRKLKSGELPPLDFDLLHDIVDVVGEAIVSDELGDRFREAGAAPGVALTERWHMVQGLYAMAEELVLKEFELEGMDGRARYTASMHMYVLGDDDHVQIQAPEEVRAAAAEAARALRKVLDRNWNILLKTVGIDTDALPDSFTLDEVKAVLDECKIRVDAPPVKDQLVALGRDADLSSDDWQRALAFDIMQPLHMSVVSEKHGLAGEEGYVLSQYCSRHVAGHPQVAVLNMELQQAAMVHLETGLKSRE</sequence>
<gene>
    <name evidence="1" type="ORF">AMSG_07762</name>
</gene>
<reference evidence="1 2" key="1">
    <citation type="submission" date="2010-05" db="EMBL/GenBank/DDBJ databases">
        <title>The Genome Sequence of Thecamonas trahens ATCC 50062.</title>
        <authorList>
            <consortium name="The Broad Institute Genome Sequencing Platform"/>
            <person name="Russ C."/>
            <person name="Cuomo C."/>
            <person name="Shea T."/>
            <person name="Young S.K."/>
            <person name="Zeng Q."/>
            <person name="Koehrsen M."/>
            <person name="Haas B."/>
            <person name="Borodovsky M."/>
            <person name="Guigo R."/>
            <person name="Alvarado L."/>
            <person name="Berlin A."/>
            <person name="Bochicchio J."/>
            <person name="Borenstein D."/>
            <person name="Chapman S."/>
            <person name="Chen Z."/>
            <person name="Freedman E."/>
            <person name="Gellesch M."/>
            <person name="Goldberg J."/>
            <person name="Griggs A."/>
            <person name="Gujja S."/>
            <person name="Heilman E."/>
            <person name="Heiman D."/>
            <person name="Hepburn T."/>
            <person name="Howarth C."/>
            <person name="Jen D."/>
            <person name="Larson L."/>
            <person name="Mehta T."/>
            <person name="Park D."/>
            <person name="Pearson M."/>
            <person name="Roberts A."/>
            <person name="Saif S."/>
            <person name="Shenoy N."/>
            <person name="Sisk P."/>
            <person name="Stolte C."/>
            <person name="Sykes S."/>
            <person name="Thomson T."/>
            <person name="Walk T."/>
            <person name="White J."/>
            <person name="Yandava C."/>
            <person name="Burger G."/>
            <person name="Gray M.W."/>
            <person name="Holland P.W.H."/>
            <person name="King N."/>
            <person name="Lang F.B.F."/>
            <person name="Roger A.J."/>
            <person name="Ruiz-Trillo I."/>
            <person name="Lander E."/>
            <person name="Nusbaum C."/>
        </authorList>
    </citation>
    <scope>NUCLEOTIDE SEQUENCE [LARGE SCALE GENOMIC DNA]</scope>
    <source>
        <strain evidence="1 2">ATCC 50062</strain>
    </source>
</reference>
<dbReference type="AlphaFoldDB" id="A0A0L0DK26"/>
<organism evidence="1 2">
    <name type="scientific">Thecamonas trahens ATCC 50062</name>
    <dbReference type="NCBI Taxonomy" id="461836"/>
    <lineage>
        <taxon>Eukaryota</taxon>
        <taxon>Apusozoa</taxon>
        <taxon>Apusomonadida</taxon>
        <taxon>Apusomonadidae</taxon>
        <taxon>Thecamonas</taxon>
    </lineage>
</organism>
<evidence type="ECO:0000313" key="1">
    <source>
        <dbReference type="EMBL" id="KNC51698.1"/>
    </source>
</evidence>
<dbReference type="EMBL" id="GL349469">
    <property type="protein sequence ID" value="KNC51698.1"/>
    <property type="molecule type" value="Genomic_DNA"/>
</dbReference>
<accession>A0A0L0DK26</accession>
<protein>
    <submittedName>
        <fullName evidence="1">Uncharacterized protein</fullName>
    </submittedName>
</protein>
<proteinExistence type="predicted"/>
<keyword evidence="2" id="KW-1185">Reference proteome</keyword>
<evidence type="ECO:0000313" key="2">
    <source>
        <dbReference type="Proteomes" id="UP000054408"/>
    </source>
</evidence>
<name>A0A0L0DK26_THETB</name>